<dbReference type="EMBL" id="GBXM01047299">
    <property type="protein sequence ID" value="JAH61278.1"/>
    <property type="molecule type" value="Transcribed_RNA"/>
</dbReference>
<reference evidence="1" key="2">
    <citation type="journal article" date="2015" name="Fish Shellfish Immunol.">
        <title>Early steps in the European eel (Anguilla anguilla)-Vibrio vulnificus interaction in the gills: Role of the RtxA13 toxin.</title>
        <authorList>
            <person name="Callol A."/>
            <person name="Pajuelo D."/>
            <person name="Ebbesson L."/>
            <person name="Teles M."/>
            <person name="MacKenzie S."/>
            <person name="Amaro C."/>
        </authorList>
    </citation>
    <scope>NUCLEOTIDE SEQUENCE</scope>
</reference>
<sequence length="13" mass="1618">MYGCHRHWPSCLQ</sequence>
<name>A0A0E9U8L9_ANGAN</name>
<reference evidence="1" key="1">
    <citation type="submission" date="2014-11" db="EMBL/GenBank/DDBJ databases">
        <authorList>
            <person name="Amaro Gonzalez C."/>
        </authorList>
    </citation>
    <scope>NUCLEOTIDE SEQUENCE</scope>
</reference>
<proteinExistence type="predicted"/>
<organism evidence="1">
    <name type="scientific">Anguilla anguilla</name>
    <name type="common">European freshwater eel</name>
    <name type="synonym">Muraena anguilla</name>
    <dbReference type="NCBI Taxonomy" id="7936"/>
    <lineage>
        <taxon>Eukaryota</taxon>
        <taxon>Metazoa</taxon>
        <taxon>Chordata</taxon>
        <taxon>Craniata</taxon>
        <taxon>Vertebrata</taxon>
        <taxon>Euteleostomi</taxon>
        <taxon>Actinopterygii</taxon>
        <taxon>Neopterygii</taxon>
        <taxon>Teleostei</taxon>
        <taxon>Anguilliformes</taxon>
        <taxon>Anguillidae</taxon>
        <taxon>Anguilla</taxon>
    </lineage>
</organism>
<evidence type="ECO:0000313" key="1">
    <source>
        <dbReference type="EMBL" id="JAH61278.1"/>
    </source>
</evidence>
<accession>A0A0E9U8L9</accession>
<protein>
    <submittedName>
        <fullName evidence="1">Uncharacterized protein</fullName>
    </submittedName>
</protein>